<name>A0A1T5H270_9BACT</name>
<protein>
    <submittedName>
        <fullName evidence="1">GLPGLI family protein</fullName>
    </submittedName>
</protein>
<sequence>MNGNTHMILKNRIKLLTVVLIIAVLSGCKLDRRPAAVKGITEGTIIYNITYPEQVSSALSFLFPNQMSLHFSNGNQRIMFKGNMNLYALDFIHNQESDSFYTLLKILERRIYVPSSKSDNMFIFDDDHSRKVEYIKNKEKEIAGFTCHLAQIPPDNSGSPEIRIWYSNEIGIENPNRNTPFDMIPGLIMEFQLTYENVIFHLEAQRVVEESHPDVFFMVPANYEQSSLEEVEELIKTVFN</sequence>
<reference evidence="1 2" key="1">
    <citation type="submission" date="2017-02" db="EMBL/GenBank/DDBJ databases">
        <authorList>
            <person name="Peterson S.W."/>
        </authorList>
    </citation>
    <scope>NUCLEOTIDE SEQUENCE [LARGE SCALE GENOMIC DNA]</scope>
    <source>
        <strain evidence="1 2">DSM 24412</strain>
    </source>
</reference>
<evidence type="ECO:0000313" key="1">
    <source>
        <dbReference type="EMBL" id="SKC14797.1"/>
    </source>
</evidence>
<dbReference type="Proteomes" id="UP000191055">
    <property type="component" value="Unassembled WGS sequence"/>
</dbReference>
<dbReference type="STRING" id="889453.SAMN03080601_02046"/>
<organism evidence="1 2">
    <name type="scientific">Alkalitalea saponilacus</name>
    <dbReference type="NCBI Taxonomy" id="889453"/>
    <lineage>
        <taxon>Bacteria</taxon>
        <taxon>Pseudomonadati</taxon>
        <taxon>Bacteroidota</taxon>
        <taxon>Bacteroidia</taxon>
        <taxon>Marinilabiliales</taxon>
        <taxon>Marinilabiliaceae</taxon>
        <taxon>Alkalitalea</taxon>
    </lineage>
</organism>
<evidence type="ECO:0000313" key="2">
    <source>
        <dbReference type="Proteomes" id="UP000191055"/>
    </source>
</evidence>
<dbReference type="AlphaFoldDB" id="A0A1T5H270"/>
<dbReference type="EMBL" id="FUYV01000011">
    <property type="protein sequence ID" value="SKC14797.1"/>
    <property type="molecule type" value="Genomic_DNA"/>
</dbReference>
<keyword evidence="2" id="KW-1185">Reference proteome</keyword>
<proteinExistence type="predicted"/>
<accession>A0A1T5H270</accession>
<gene>
    <name evidence="1" type="ORF">SAMN03080601_02046</name>
</gene>